<dbReference type="InterPro" id="IPR025740">
    <property type="entry name" value="FAM110"/>
</dbReference>
<evidence type="ECO:0000256" key="1">
    <source>
        <dbReference type="ARBA" id="ARBA00010576"/>
    </source>
</evidence>
<feature type="compositionally biased region" description="Basic and acidic residues" evidence="2">
    <location>
        <begin position="418"/>
        <end position="431"/>
    </location>
</feature>
<feature type="compositionally biased region" description="Polar residues" evidence="2">
    <location>
        <begin position="247"/>
        <end position="261"/>
    </location>
</feature>
<evidence type="ECO:0000313" key="5">
    <source>
        <dbReference type="EMBL" id="GFQ97660.1"/>
    </source>
</evidence>
<dbReference type="InterPro" id="IPR025741">
    <property type="entry name" value="FAM110_C"/>
</dbReference>
<dbReference type="Proteomes" id="UP000887116">
    <property type="component" value="Unassembled WGS sequence"/>
</dbReference>
<dbReference type="AlphaFoldDB" id="A0A8X6G613"/>
<proteinExistence type="inferred from homology"/>
<feature type="compositionally biased region" description="Acidic residues" evidence="2">
    <location>
        <begin position="262"/>
        <end position="271"/>
    </location>
</feature>
<comment type="similarity">
    <text evidence="1">Belongs to the FAM110 family.</text>
</comment>
<evidence type="ECO:0000259" key="3">
    <source>
        <dbReference type="Pfam" id="PF14160"/>
    </source>
</evidence>
<dbReference type="Pfam" id="PF14161">
    <property type="entry name" value="FAM110_N"/>
    <property type="match status" value="1"/>
</dbReference>
<accession>A0A8X6G613</accession>
<evidence type="ECO:0000313" key="6">
    <source>
        <dbReference type="Proteomes" id="UP000887116"/>
    </source>
</evidence>
<comment type="caution">
    <text evidence="5">The sequence shown here is derived from an EMBL/GenBank/DDBJ whole genome shotgun (WGS) entry which is preliminary data.</text>
</comment>
<keyword evidence="6" id="KW-1185">Reference proteome</keyword>
<reference evidence="5" key="1">
    <citation type="submission" date="2020-07" db="EMBL/GenBank/DDBJ databases">
        <title>Multicomponent nature underlies the extraordinary mechanical properties of spider dragline silk.</title>
        <authorList>
            <person name="Kono N."/>
            <person name="Nakamura H."/>
            <person name="Mori M."/>
            <person name="Yoshida Y."/>
            <person name="Ohtoshi R."/>
            <person name="Malay A.D."/>
            <person name="Moran D.A.P."/>
            <person name="Tomita M."/>
            <person name="Numata K."/>
            <person name="Arakawa K."/>
        </authorList>
    </citation>
    <scope>NUCLEOTIDE SEQUENCE</scope>
</reference>
<sequence length="470" mass="52944">MATSVQACLPNCKNHNQMKAVTRSPNVIRRSGTRQNTANRRSAVERLEESKANYVKSERVLDTKQEFKNSSHLRVSNAPQLDMLFKVPAKLPPDNIRLTSSSDELKLSYLRLQHQSGTQLSKSPPVARTRAKSYSEFRDAQITRKHSFASQGRRHRIEVLIDIESQLKQLIVSGSRENVSVAHESIISSPSNAEAHLLTKTPKTGEVPKVRRGYSDPIRKSCWMPPDLSIETNACIHKSMPDLSPSPCTAQIPCSSLSSGDSNDEPVDESAESIQYVTPKRTVTNFSSSVSQNSEKEEDVFDTYKGPRRFSNGTGMLHLTPYYSASSQLQRRPVSRSKSDVSHRYSKRGSEYFPRRNNYTSAEIERFFDTMGLDTNAWHHITSPSSVSSPPCFFESISSVDSNEDRTSVCSEDSLPDAPREGLRNQDLRGHGPLETSIVEKNARSFIRFTWCLNCNNFQMIQTPYIKPIY</sequence>
<dbReference type="PANTHER" id="PTHR14758:SF1">
    <property type="entry name" value="CENTROSOME-ASSOCIATED FAM110 C-TERMINAL DOMAIN-CONTAINING PROTEIN"/>
    <property type="match status" value="1"/>
</dbReference>
<gene>
    <name evidence="5" type="primary">NCL1_18780</name>
    <name evidence="5" type="ORF">TNCT_691051</name>
</gene>
<dbReference type="PANTHER" id="PTHR14758">
    <property type="entry name" value="AGAP005440-PA"/>
    <property type="match status" value="1"/>
</dbReference>
<protein>
    <submittedName>
        <fullName evidence="5">Uncharacterized protein</fullName>
    </submittedName>
</protein>
<dbReference type="Pfam" id="PF14160">
    <property type="entry name" value="FAM110_C"/>
    <property type="match status" value="1"/>
</dbReference>
<evidence type="ECO:0000256" key="2">
    <source>
        <dbReference type="SAM" id="MobiDB-lite"/>
    </source>
</evidence>
<dbReference type="OrthoDB" id="10028183at2759"/>
<feature type="region of interest" description="Disordered" evidence="2">
    <location>
        <begin position="247"/>
        <end position="275"/>
    </location>
</feature>
<feature type="domain" description="Centrosome-associated FAM110 C-terminal" evidence="3">
    <location>
        <begin position="357"/>
        <end position="445"/>
    </location>
</feature>
<feature type="domain" description="Centrosome-associated FAM110 N-terminal" evidence="4">
    <location>
        <begin position="21"/>
        <end position="66"/>
    </location>
</feature>
<evidence type="ECO:0000259" key="4">
    <source>
        <dbReference type="Pfam" id="PF14161"/>
    </source>
</evidence>
<name>A0A8X6G613_TRICU</name>
<feature type="region of interest" description="Disordered" evidence="2">
    <location>
        <begin position="404"/>
        <end position="431"/>
    </location>
</feature>
<dbReference type="EMBL" id="BMAO01014865">
    <property type="protein sequence ID" value="GFQ97660.1"/>
    <property type="molecule type" value="Genomic_DNA"/>
</dbReference>
<organism evidence="5 6">
    <name type="scientific">Trichonephila clavata</name>
    <name type="common">Joro spider</name>
    <name type="synonym">Nephila clavata</name>
    <dbReference type="NCBI Taxonomy" id="2740835"/>
    <lineage>
        <taxon>Eukaryota</taxon>
        <taxon>Metazoa</taxon>
        <taxon>Ecdysozoa</taxon>
        <taxon>Arthropoda</taxon>
        <taxon>Chelicerata</taxon>
        <taxon>Arachnida</taxon>
        <taxon>Araneae</taxon>
        <taxon>Araneomorphae</taxon>
        <taxon>Entelegynae</taxon>
        <taxon>Araneoidea</taxon>
        <taxon>Nephilidae</taxon>
        <taxon>Trichonephila</taxon>
    </lineage>
</organism>
<dbReference type="InterPro" id="IPR025739">
    <property type="entry name" value="FAM110_N"/>
</dbReference>